<dbReference type="OMA" id="YRREWAI"/>
<feature type="compositionally biased region" description="Low complexity" evidence="1">
    <location>
        <begin position="10"/>
        <end position="41"/>
    </location>
</feature>
<feature type="compositionally biased region" description="Low complexity" evidence="1">
    <location>
        <begin position="257"/>
        <end position="293"/>
    </location>
</feature>
<dbReference type="Proteomes" id="UP000006671">
    <property type="component" value="Unassembled WGS sequence"/>
</dbReference>
<reference evidence="3 4" key="1">
    <citation type="journal article" date="2010" name="Cell">
        <title>The genome of Naegleria gruberi illuminates early eukaryotic versatility.</title>
        <authorList>
            <person name="Fritz-Laylin L.K."/>
            <person name="Prochnik S.E."/>
            <person name="Ginger M.L."/>
            <person name="Dacks J.B."/>
            <person name="Carpenter M.L."/>
            <person name="Field M.C."/>
            <person name="Kuo A."/>
            <person name="Paredez A."/>
            <person name="Chapman J."/>
            <person name="Pham J."/>
            <person name="Shu S."/>
            <person name="Neupane R."/>
            <person name="Cipriano M."/>
            <person name="Mancuso J."/>
            <person name="Tu H."/>
            <person name="Salamov A."/>
            <person name="Lindquist E."/>
            <person name="Shapiro H."/>
            <person name="Lucas S."/>
            <person name="Grigoriev I.V."/>
            <person name="Cande W.Z."/>
            <person name="Fulton C."/>
            <person name="Rokhsar D.S."/>
            <person name="Dawson S.C."/>
        </authorList>
    </citation>
    <scope>NUCLEOTIDE SEQUENCE [LARGE SCALE GENOMIC DNA]</scope>
    <source>
        <strain evidence="3 4">NEG-M</strain>
    </source>
</reference>
<feature type="domain" description="IPT/TIG" evidence="2">
    <location>
        <begin position="604"/>
        <end position="684"/>
    </location>
</feature>
<dbReference type="Pfam" id="PF01833">
    <property type="entry name" value="TIG"/>
    <property type="match status" value="1"/>
</dbReference>
<protein>
    <submittedName>
        <fullName evidence="3">Predicted protein</fullName>
    </submittedName>
</protein>
<organism evidence="4">
    <name type="scientific">Naegleria gruberi</name>
    <name type="common">Amoeba</name>
    <dbReference type="NCBI Taxonomy" id="5762"/>
    <lineage>
        <taxon>Eukaryota</taxon>
        <taxon>Discoba</taxon>
        <taxon>Heterolobosea</taxon>
        <taxon>Tetramitia</taxon>
        <taxon>Eutetramitia</taxon>
        <taxon>Vahlkampfiidae</taxon>
        <taxon>Naegleria</taxon>
    </lineage>
</organism>
<dbReference type="VEuPathDB" id="AmoebaDB:NAEGRDRAFT_68366"/>
<gene>
    <name evidence="3" type="ORF">NAEGRDRAFT_68366</name>
</gene>
<feature type="compositionally biased region" description="Low complexity" evidence="1">
    <location>
        <begin position="543"/>
        <end position="566"/>
    </location>
</feature>
<dbReference type="KEGG" id="ngr:NAEGRDRAFT_68366"/>
<feature type="region of interest" description="Disordered" evidence="1">
    <location>
        <begin position="520"/>
        <end position="591"/>
    </location>
</feature>
<evidence type="ECO:0000313" key="4">
    <source>
        <dbReference type="Proteomes" id="UP000006671"/>
    </source>
</evidence>
<dbReference type="RefSeq" id="XP_002676443.1">
    <property type="nucleotide sequence ID" value="XM_002676397.1"/>
</dbReference>
<feature type="region of interest" description="Disordered" evidence="1">
    <location>
        <begin position="1"/>
        <end position="41"/>
    </location>
</feature>
<dbReference type="CDD" id="cd00102">
    <property type="entry name" value="IPT"/>
    <property type="match status" value="1"/>
</dbReference>
<keyword evidence="4" id="KW-1185">Reference proteome</keyword>
<name>D2VHL3_NAEGR</name>
<dbReference type="EMBL" id="GG738872">
    <property type="protein sequence ID" value="EFC43699.1"/>
    <property type="molecule type" value="Genomic_DNA"/>
</dbReference>
<dbReference type="OrthoDB" id="10255174at2759"/>
<feature type="region of interest" description="Disordered" evidence="1">
    <location>
        <begin position="190"/>
        <end position="232"/>
    </location>
</feature>
<sequence>MFFDASTLKVTTSGNSNQQQQNNVSSASTSQSAANHHQQQLLNQLQRQSLQRGNLFAMPGTQSSMNSTEELNQYNQALNALQSIESQFDLGVEEFLNDEDMDDQQSKNDNQMYFDTSSLYSNGSSSTNPQQIFATNNNQFLHNAHNTVLQHNKLLQSYLTSMTQQQQQQQQPQLVSTSRQQVPTAMNGVVQATTAQQQQPQNAYKQNSNNNNNMGMASLPQQSSKQSSAANSSSALSNFGAMISTMTGLPGGYNANSAPTSNSTPISSSSSSNQLQTSTRDSNSRSSASPPTTQFFPTLDKGIHAVQQVIVNGGITNVQIWSNCLMQLIPVLKIMDDTIPETVIGGKSVSNRKKTPLTVSIEVSLDRFRMLVSTIINMIRQRNSILEKEGEAFCQVSEKLNLTINLEDLKTKVQRNEIAFSDDLWRADVTLLMSSQEQDKGLTRDKPKKKKSENSREGFSVFSNPENPATTIIQYAPIKAGIVSNNKKNCQLRYKLCYDNWLTYYVDSTKLFAINCGKNTKSKRKSKGGEDIGKDEEDMDELSNNGENSPPSSPVPNNVSSIVVQSQTPKEKLTRSSSTASLGSSSSTEKPQTVAVASNGSFIVSPKSGSNAGGYLIFIQCNFDSRLITDLQEVKVFLGEKEVEIKQINQNAIFVMAPQIDFKGEVPIEIRTSNFSVSNPQDLKFEFLDDSSSNIMVGESTKKRKFVDCCDGECGPVSLTSSNSSNGISSTFNPTAISLSKDKKKKRKESSTPYRREWAIVIAIDKYHHNGLLHQSSASSVHDAMNISNILSKIYGFEVRLLLNEEATWSKVNQLFVSLAESDSLQNDDAILIFFTGVSLSKQYNNGYTENYLALYDTDPDNLVNTAISHQSFVNFHHRLAAKHTLFIFDTFYNGILMKVVNDSHPSKDMKYYSSNKAVQIICSSQKSNGMKPGVFSKELVNLLTTLKWGSSVKGHLTLTPFYTASDLGKQLQTRVHKETGGVQVPRFGEVELGGGNFLFIPKSYEKHSYNSELERIVSLLSLYEDYIQNMNLGDMHKHESLMALLKVKFFQISNYYLQTFEKLINEEKIELRSDVYTNHKLNLTEIIKTVRHSYLALYRWTGEWILHNPYHLADANKKLLDINPGAVVKRIFVVGIPNMTESEEKEYYKLMHYHHSCGIEVRVVHHKDLDDRKEIPHNFSILDSRLGHYLSFEDDYPKSVIIFNRKSVADLYYSKWVYVYNHSTPFEDYIKEKFPEGVDFGNVTPSTLPAATCTEAKQCHPLCNTDHTVSETIPPSNTLYQDKNMSLTDPLLSFDIHENIETLQICLDPLLQGFKKKFLEMINTPKDKHARHCGKCLLLQKFHSISMHYENQITTFFSKGEIVVHANFYDSMRLRLHDIQEYVEKSHHMIIPIHSWTVANSVQSPYFTQESVLEVADMNKRVNKRNPNITLECIFVFHKEIFDQSQDNVTSQQIISGAWIEENNLSKNDIIYGLKYYRDSGIRVMVTFLDSIEEVKQTVPGSYSIIDGKVCGSTILSIEPSKCSGTHAFYMNAIDSGESNVKQNKELFESLRQRSIPLDDFLVKYDAPSSSTTLSSEAARAMMEDSK</sequence>
<proteinExistence type="predicted"/>
<feature type="region of interest" description="Disordered" evidence="1">
    <location>
        <begin position="254"/>
        <end position="297"/>
    </location>
</feature>
<evidence type="ECO:0000256" key="1">
    <source>
        <dbReference type="SAM" id="MobiDB-lite"/>
    </source>
</evidence>
<dbReference type="InterPro" id="IPR002909">
    <property type="entry name" value="IPT_dom"/>
</dbReference>
<feature type="region of interest" description="Disordered" evidence="1">
    <location>
        <begin position="436"/>
        <end position="463"/>
    </location>
</feature>
<accession>D2VHL3</accession>
<dbReference type="GeneID" id="8862204"/>
<evidence type="ECO:0000259" key="2">
    <source>
        <dbReference type="Pfam" id="PF01833"/>
    </source>
</evidence>
<feature type="compositionally biased region" description="Low complexity" evidence="1">
    <location>
        <begin position="191"/>
        <end position="232"/>
    </location>
</feature>
<evidence type="ECO:0000313" key="3">
    <source>
        <dbReference type="EMBL" id="EFC43699.1"/>
    </source>
</evidence>
<feature type="compositionally biased region" description="Low complexity" evidence="1">
    <location>
        <begin position="575"/>
        <end position="588"/>
    </location>
</feature>
<dbReference type="InParanoid" id="D2VHL3"/>